<reference evidence="1" key="1">
    <citation type="journal article" date="2021" name="Proc. Natl. Acad. Sci. U.S.A.">
        <title>A Catalog of Tens of Thousands of Viruses from Human Metagenomes Reveals Hidden Associations with Chronic Diseases.</title>
        <authorList>
            <person name="Tisza M.J."/>
            <person name="Buck C.B."/>
        </authorList>
    </citation>
    <scope>NUCLEOTIDE SEQUENCE</scope>
    <source>
        <strain evidence="1">Ct8wU2</strain>
    </source>
</reference>
<protein>
    <submittedName>
        <fullName evidence="1">Uncharacterized protein</fullName>
    </submittedName>
</protein>
<proteinExistence type="predicted"/>
<evidence type="ECO:0000313" key="1">
    <source>
        <dbReference type="EMBL" id="DAF55784.1"/>
    </source>
</evidence>
<organism evidence="1">
    <name type="scientific">Siphoviridae sp. ct8wU2</name>
    <dbReference type="NCBI Taxonomy" id="2827791"/>
    <lineage>
        <taxon>Viruses</taxon>
        <taxon>Duplodnaviria</taxon>
        <taxon>Heunggongvirae</taxon>
        <taxon>Uroviricota</taxon>
        <taxon>Caudoviricetes</taxon>
    </lineage>
</organism>
<dbReference type="EMBL" id="BK032699">
    <property type="protein sequence ID" value="DAF55784.1"/>
    <property type="molecule type" value="Genomic_DNA"/>
</dbReference>
<accession>A0A8S5SY16</accession>
<name>A0A8S5SY16_9CAUD</name>
<sequence length="63" mass="7224">MVGKSPCRGCEVRKIGCHAICNAFSEWKTEQYKLLEAKRQANLKNLATAGTAARHEKWIRRHK</sequence>